<evidence type="ECO:0000313" key="3">
    <source>
        <dbReference type="Proteomes" id="UP000198977"/>
    </source>
</evidence>
<protein>
    <submittedName>
        <fullName evidence="2">Stf0 sulphotransferase</fullName>
    </submittedName>
</protein>
<dbReference type="GO" id="GO:0016740">
    <property type="term" value="F:transferase activity"/>
    <property type="evidence" value="ECO:0007669"/>
    <property type="project" value="UniProtKB-KW"/>
</dbReference>
<evidence type="ECO:0000313" key="2">
    <source>
        <dbReference type="EMBL" id="SFD67112.1"/>
    </source>
</evidence>
<dbReference type="STRING" id="74348.SAMN04488523_10218"/>
<name>A0A1I1U8G2_9RHOB</name>
<dbReference type="SUPFAM" id="SSF52540">
    <property type="entry name" value="P-loop containing nucleoside triphosphate hydrolases"/>
    <property type="match status" value="1"/>
</dbReference>
<dbReference type="EMBL" id="FOMW01000002">
    <property type="protein sequence ID" value="SFD67112.1"/>
    <property type="molecule type" value="Genomic_DNA"/>
</dbReference>
<evidence type="ECO:0000259" key="1">
    <source>
        <dbReference type="Pfam" id="PF09037"/>
    </source>
</evidence>
<gene>
    <name evidence="2" type="ORF">SAMN04488523_10218</name>
</gene>
<organism evidence="2 3">
    <name type="scientific">Sulfitobacter brevis</name>
    <dbReference type="NCBI Taxonomy" id="74348"/>
    <lineage>
        <taxon>Bacteria</taxon>
        <taxon>Pseudomonadati</taxon>
        <taxon>Pseudomonadota</taxon>
        <taxon>Alphaproteobacteria</taxon>
        <taxon>Rhodobacterales</taxon>
        <taxon>Roseobacteraceae</taxon>
        <taxon>Sulfitobacter</taxon>
    </lineage>
</organism>
<dbReference type="InterPro" id="IPR024628">
    <property type="entry name" value="Sulfotransferase_Stf0_dom"/>
</dbReference>
<dbReference type="AlphaFoldDB" id="A0A1I1U8G2"/>
<keyword evidence="2" id="KW-0808">Transferase</keyword>
<dbReference type="Proteomes" id="UP000198977">
    <property type="component" value="Unassembled WGS sequence"/>
</dbReference>
<proteinExistence type="predicted"/>
<reference evidence="2 3" key="1">
    <citation type="submission" date="2016-10" db="EMBL/GenBank/DDBJ databases">
        <authorList>
            <person name="de Groot N.N."/>
        </authorList>
    </citation>
    <scope>NUCLEOTIDE SEQUENCE [LARGE SCALE GENOMIC DNA]</scope>
    <source>
        <strain evidence="2 3">DSM 11443</strain>
    </source>
</reference>
<dbReference type="Gene3D" id="3.40.50.300">
    <property type="entry name" value="P-loop containing nucleotide triphosphate hydrolases"/>
    <property type="match status" value="1"/>
</dbReference>
<sequence length="101" mass="10946">MPRPTAYVICATPRSGSTLLCTLLRSTGIAGDPNSYFRPNDVAEWALEWGLPSADHCFGPCRSRLERMVRRSIDHAAAPHVLCVSRRPSGRGGPSLNAPES</sequence>
<dbReference type="InterPro" id="IPR027417">
    <property type="entry name" value="P-loop_NTPase"/>
</dbReference>
<feature type="domain" description="Sulphotransferase Stf0" evidence="1">
    <location>
        <begin position="6"/>
        <end position="55"/>
    </location>
</feature>
<dbReference type="Pfam" id="PF09037">
    <property type="entry name" value="Sulphotransf"/>
    <property type="match status" value="1"/>
</dbReference>
<keyword evidence="3" id="KW-1185">Reference proteome</keyword>
<accession>A0A1I1U8G2</accession>